<geneLocation type="mitochondrion" evidence="1"/>
<protein>
    <submittedName>
        <fullName evidence="1">Uncharacterized protein</fullName>
    </submittedName>
</protein>
<sequence>MQEGYLVLLLDSRKAKHGGHGKREAMGVGPYKIAASETGQHTFTLNTLQGEQLELPVNSQSNCTIKQHD</sequence>
<reference evidence="1" key="1">
    <citation type="journal article" date="2015" name="Genome Biol. Evol.">
        <title>Organellar Genomes of White Spruce (Picea glauca): Assembly and Annotation.</title>
        <authorList>
            <person name="Jackman S.D."/>
            <person name="Warren R.L."/>
            <person name="Gibb E.A."/>
            <person name="Vandervalk B.P."/>
            <person name="Mohamadi H."/>
            <person name="Chu J."/>
            <person name="Raymond A."/>
            <person name="Pleasance S."/>
            <person name="Coope R."/>
            <person name="Wildung M.R."/>
            <person name="Ritland C.E."/>
            <person name="Bousquet J."/>
            <person name="Jones S.J."/>
            <person name="Bohlmann J."/>
            <person name="Birol I."/>
        </authorList>
    </citation>
    <scope>NUCLEOTIDE SEQUENCE [LARGE SCALE GENOMIC DNA]</scope>
    <source>
        <tissue evidence="1">Flushing bud</tissue>
    </source>
</reference>
<keyword evidence="1" id="KW-0496">Mitochondrion</keyword>
<accession>A0A101M4Z3</accession>
<proteinExistence type="predicted"/>
<gene>
    <name evidence="1" type="ORF">ABT39_MTgene1045</name>
</gene>
<dbReference type="EMBL" id="LKAM01000001">
    <property type="protein sequence ID" value="KUM51199.1"/>
    <property type="molecule type" value="Genomic_DNA"/>
</dbReference>
<name>A0A101M4Z3_PICGL</name>
<evidence type="ECO:0000313" key="1">
    <source>
        <dbReference type="EMBL" id="KUM51199.1"/>
    </source>
</evidence>
<dbReference type="AlphaFoldDB" id="A0A101M4Z3"/>
<organism evidence="1">
    <name type="scientific">Picea glauca</name>
    <name type="common">White spruce</name>
    <name type="synonym">Pinus glauca</name>
    <dbReference type="NCBI Taxonomy" id="3330"/>
    <lineage>
        <taxon>Eukaryota</taxon>
        <taxon>Viridiplantae</taxon>
        <taxon>Streptophyta</taxon>
        <taxon>Embryophyta</taxon>
        <taxon>Tracheophyta</taxon>
        <taxon>Spermatophyta</taxon>
        <taxon>Pinopsida</taxon>
        <taxon>Pinidae</taxon>
        <taxon>Conifers I</taxon>
        <taxon>Pinales</taxon>
        <taxon>Pinaceae</taxon>
        <taxon>Picea</taxon>
    </lineage>
</organism>
<comment type="caution">
    <text evidence="1">The sequence shown here is derived from an EMBL/GenBank/DDBJ whole genome shotgun (WGS) entry which is preliminary data.</text>
</comment>